<dbReference type="EMBL" id="JAVDYC010000001">
    <property type="protein sequence ID" value="MDR7321938.1"/>
    <property type="molecule type" value="Genomic_DNA"/>
</dbReference>
<keyword evidence="2" id="KW-1185">Reference proteome</keyword>
<proteinExistence type="predicted"/>
<reference evidence="1 2" key="1">
    <citation type="submission" date="2023-07" db="EMBL/GenBank/DDBJ databases">
        <title>Sequencing the genomes of 1000 actinobacteria strains.</title>
        <authorList>
            <person name="Klenk H.-P."/>
        </authorList>
    </citation>
    <scope>NUCLEOTIDE SEQUENCE [LARGE SCALE GENOMIC DNA]</scope>
    <source>
        <strain evidence="1 2">DSM 44711</strain>
    </source>
</reference>
<name>A0AAE3ZPL2_9ACTN</name>
<sequence length="126" mass="13063">MSGIDDCLRQAMTVPGAIGAGLVDYTTGFALESVGAAPGDDPDGTATGTAGIVHAAVSRSPFASTRPGDGVEDVIITTACGYHLIRLLRTGFDSRLALYLWLDKDLGNLAVGRRRLQMLAEGLVTA</sequence>
<organism evidence="1 2">
    <name type="scientific">Catenuloplanes niger</name>
    <dbReference type="NCBI Taxonomy" id="587534"/>
    <lineage>
        <taxon>Bacteria</taxon>
        <taxon>Bacillati</taxon>
        <taxon>Actinomycetota</taxon>
        <taxon>Actinomycetes</taxon>
        <taxon>Micromonosporales</taxon>
        <taxon>Micromonosporaceae</taxon>
        <taxon>Catenuloplanes</taxon>
    </lineage>
</organism>
<evidence type="ECO:0000313" key="1">
    <source>
        <dbReference type="EMBL" id="MDR7321938.1"/>
    </source>
</evidence>
<evidence type="ECO:0000313" key="2">
    <source>
        <dbReference type="Proteomes" id="UP001183629"/>
    </source>
</evidence>
<dbReference type="RefSeq" id="WP_310411531.1">
    <property type="nucleotide sequence ID" value="NZ_JAVDYC010000001.1"/>
</dbReference>
<comment type="caution">
    <text evidence="1">The sequence shown here is derived from an EMBL/GenBank/DDBJ whole genome shotgun (WGS) entry which is preliminary data.</text>
</comment>
<dbReference type="Proteomes" id="UP001183629">
    <property type="component" value="Unassembled WGS sequence"/>
</dbReference>
<accession>A0AAE3ZPL2</accession>
<protein>
    <submittedName>
        <fullName evidence="1">Uncharacterized protein</fullName>
    </submittedName>
</protein>
<dbReference type="AlphaFoldDB" id="A0AAE3ZPL2"/>
<gene>
    <name evidence="1" type="ORF">J2S44_002188</name>
</gene>